<sequence length="65" mass="7412">MCFDVNPLAHEMYLRNLTRDPRAGYDHAAGPLTGWRAERLRGLMEGARRVRRRGGMWTPATATRA</sequence>
<name>A0ABT2X7I1_9RHOB</name>
<organism evidence="1 2">
    <name type="scientific">Albidovulum salinarum</name>
    <dbReference type="NCBI Taxonomy" id="2984153"/>
    <lineage>
        <taxon>Bacteria</taxon>
        <taxon>Pseudomonadati</taxon>
        <taxon>Pseudomonadota</taxon>
        <taxon>Alphaproteobacteria</taxon>
        <taxon>Rhodobacterales</taxon>
        <taxon>Paracoccaceae</taxon>
        <taxon>Albidovulum</taxon>
    </lineage>
</organism>
<comment type="caution">
    <text evidence="1">The sequence shown here is derived from an EMBL/GenBank/DDBJ whole genome shotgun (WGS) entry which is preliminary data.</text>
</comment>
<keyword evidence="2" id="KW-1185">Reference proteome</keyword>
<evidence type="ECO:0000313" key="1">
    <source>
        <dbReference type="EMBL" id="MCU9849899.1"/>
    </source>
</evidence>
<dbReference type="Proteomes" id="UP001209535">
    <property type="component" value="Unassembled WGS sequence"/>
</dbReference>
<reference evidence="1 2" key="1">
    <citation type="submission" date="2022-10" db="EMBL/GenBank/DDBJ databases">
        <title>Defluviimonas sp. nov., isolated from ocean surface sediments.</title>
        <authorList>
            <person name="He W."/>
            <person name="Wang L."/>
            <person name="Zhang D.-F."/>
        </authorList>
    </citation>
    <scope>NUCLEOTIDE SEQUENCE [LARGE SCALE GENOMIC DNA]</scope>
    <source>
        <strain evidence="1 2">WL0024</strain>
    </source>
</reference>
<gene>
    <name evidence="1" type="ORF">OEZ60_18020</name>
</gene>
<evidence type="ECO:0000313" key="2">
    <source>
        <dbReference type="Proteomes" id="UP001209535"/>
    </source>
</evidence>
<accession>A0ABT2X7I1</accession>
<protein>
    <submittedName>
        <fullName evidence="1">Uncharacterized protein</fullName>
    </submittedName>
</protein>
<proteinExistence type="predicted"/>
<dbReference type="RefSeq" id="WP_263339225.1">
    <property type="nucleotide sequence ID" value="NZ_JAOVQO010000019.1"/>
</dbReference>
<dbReference type="EMBL" id="JAOVQO010000019">
    <property type="protein sequence ID" value="MCU9849899.1"/>
    <property type="molecule type" value="Genomic_DNA"/>
</dbReference>